<protein>
    <submittedName>
        <fullName evidence="1">Uncharacterized protein</fullName>
    </submittedName>
</protein>
<dbReference type="EMBL" id="GBRH01281036">
    <property type="protein sequence ID" value="JAD16859.1"/>
    <property type="molecule type" value="Transcribed_RNA"/>
</dbReference>
<organism evidence="1">
    <name type="scientific">Arundo donax</name>
    <name type="common">Giant reed</name>
    <name type="synonym">Donax arundinaceus</name>
    <dbReference type="NCBI Taxonomy" id="35708"/>
    <lineage>
        <taxon>Eukaryota</taxon>
        <taxon>Viridiplantae</taxon>
        <taxon>Streptophyta</taxon>
        <taxon>Embryophyta</taxon>
        <taxon>Tracheophyta</taxon>
        <taxon>Spermatophyta</taxon>
        <taxon>Magnoliopsida</taxon>
        <taxon>Liliopsida</taxon>
        <taxon>Poales</taxon>
        <taxon>Poaceae</taxon>
        <taxon>PACMAD clade</taxon>
        <taxon>Arundinoideae</taxon>
        <taxon>Arundineae</taxon>
        <taxon>Arundo</taxon>
    </lineage>
</organism>
<reference evidence="1" key="1">
    <citation type="submission" date="2014-09" db="EMBL/GenBank/DDBJ databases">
        <authorList>
            <person name="Magalhaes I.L.F."/>
            <person name="Oliveira U."/>
            <person name="Santos F.R."/>
            <person name="Vidigal T.H.D.A."/>
            <person name="Brescovit A.D."/>
            <person name="Santos A.J."/>
        </authorList>
    </citation>
    <scope>NUCLEOTIDE SEQUENCE</scope>
    <source>
        <tissue evidence="1">Shoot tissue taken approximately 20 cm above the soil surface</tissue>
    </source>
</reference>
<sequence length="36" mass="4232">MHLSREILLNQSSCIFIICCFPLRIVQMIVLLFSSY</sequence>
<dbReference type="AlphaFoldDB" id="A0A0A9TH92"/>
<accession>A0A0A9TH92</accession>
<name>A0A0A9TH92_ARUDO</name>
<proteinExistence type="predicted"/>
<reference evidence="1" key="2">
    <citation type="journal article" date="2015" name="Data Brief">
        <title>Shoot transcriptome of the giant reed, Arundo donax.</title>
        <authorList>
            <person name="Barrero R.A."/>
            <person name="Guerrero F.D."/>
            <person name="Moolhuijzen P."/>
            <person name="Goolsby J.A."/>
            <person name="Tidwell J."/>
            <person name="Bellgard S.E."/>
            <person name="Bellgard M.I."/>
        </authorList>
    </citation>
    <scope>NUCLEOTIDE SEQUENCE</scope>
    <source>
        <tissue evidence="1">Shoot tissue taken approximately 20 cm above the soil surface</tissue>
    </source>
</reference>
<evidence type="ECO:0000313" key="1">
    <source>
        <dbReference type="EMBL" id="JAD16859.1"/>
    </source>
</evidence>